<dbReference type="PANTHER" id="PTHR11138:SF5">
    <property type="entry name" value="METHIONYL-TRNA FORMYLTRANSFERASE, MITOCHONDRIAL"/>
    <property type="match status" value="1"/>
</dbReference>
<dbReference type="InterPro" id="IPR005793">
    <property type="entry name" value="Formyl_trans_C"/>
</dbReference>
<reference evidence="8" key="1">
    <citation type="submission" date="2020-05" db="EMBL/GenBank/DDBJ databases">
        <authorList>
            <person name="Chiriac C."/>
            <person name="Salcher M."/>
            <person name="Ghai R."/>
            <person name="Kavagutti S V."/>
        </authorList>
    </citation>
    <scope>NUCLEOTIDE SEQUENCE</scope>
</reference>
<dbReference type="CDD" id="cd08646">
    <property type="entry name" value="FMT_core_Met-tRNA-FMT_N"/>
    <property type="match status" value="1"/>
</dbReference>
<dbReference type="EMBL" id="CAEZXO010000006">
    <property type="protein sequence ID" value="CAB4697576.1"/>
    <property type="molecule type" value="Genomic_DNA"/>
</dbReference>
<dbReference type="EMBL" id="CAFBNH010000006">
    <property type="protein sequence ID" value="CAB4949332.1"/>
    <property type="molecule type" value="Genomic_DNA"/>
</dbReference>
<evidence type="ECO:0000256" key="2">
    <source>
        <dbReference type="ARBA" id="ARBA00012261"/>
    </source>
</evidence>
<evidence type="ECO:0000256" key="1">
    <source>
        <dbReference type="ARBA" id="ARBA00010699"/>
    </source>
</evidence>
<dbReference type="Gene3D" id="3.40.50.12230">
    <property type="match status" value="1"/>
</dbReference>
<keyword evidence="3" id="KW-0808">Transferase</keyword>
<dbReference type="GO" id="GO:0005829">
    <property type="term" value="C:cytosol"/>
    <property type="evidence" value="ECO:0007669"/>
    <property type="project" value="TreeGrafter"/>
</dbReference>
<dbReference type="EMBL" id="CAFABH010000005">
    <property type="protein sequence ID" value="CAB4824867.1"/>
    <property type="molecule type" value="Genomic_DNA"/>
</dbReference>
<dbReference type="EMBL" id="CAESAE010000009">
    <property type="protein sequence ID" value="CAB4344368.1"/>
    <property type="molecule type" value="Genomic_DNA"/>
</dbReference>
<keyword evidence="4" id="KW-0648">Protein biosynthesis</keyword>
<dbReference type="HAMAP" id="MF_00182">
    <property type="entry name" value="Formyl_trans"/>
    <property type="match status" value="1"/>
</dbReference>
<evidence type="ECO:0000313" key="7">
    <source>
        <dbReference type="EMBL" id="CAB4344368.1"/>
    </source>
</evidence>
<protein>
    <recommendedName>
        <fullName evidence="2">methionyl-tRNA formyltransferase</fullName>
        <ecNumber evidence="2">2.1.2.9</ecNumber>
    </recommendedName>
</protein>
<dbReference type="Pfam" id="PF02911">
    <property type="entry name" value="Formyl_trans_C"/>
    <property type="match status" value="1"/>
</dbReference>
<comment type="similarity">
    <text evidence="1">Belongs to the Fmt family.</text>
</comment>
<feature type="domain" description="Formyl transferase N-terminal" evidence="5">
    <location>
        <begin position="24"/>
        <end position="176"/>
    </location>
</feature>
<dbReference type="EMBL" id="CAFBLD010000007">
    <property type="protein sequence ID" value="CAB4871771.1"/>
    <property type="molecule type" value="Genomic_DNA"/>
</dbReference>
<evidence type="ECO:0000313" key="8">
    <source>
        <dbReference type="EMBL" id="CAB4697576.1"/>
    </source>
</evidence>
<dbReference type="InterPro" id="IPR002376">
    <property type="entry name" value="Formyl_transf_N"/>
</dbReference>
<dbReference type="InterPro" id="IPR011034">
    <property type="entry name" value="Formyl_transferase-like_C_sf"/>
</dbReference>
<dbReference type="EMBL" id="CAEZZW010000005">
    <property type="protein sequence ID" value="CAB4782831.1"/>
    <property type="molecule type" value="Genomic_DNA"/>
</dbReference>
<dbReference type="EC" id="2.1.2.9" evidence="2"/>
<organism evidence="8">
    <name type="scientific">freshwater metagenome</name>
    <dbReference type="NCBI Taxonomy" id="449393"/>
    <lineage>
        <taxon>unclassified sequences</taxon>
        <taxon>metagenomes</taxon>
        <taxon>ecological metagenomes</taxon>
    </lineage>
</organism>
<evidence type="ECO:0000256" key="3">
    <source>
        <dbReference type="ARBA" id="ARBA00022679"/>
    </source>
</evidence>
<sequence>MRIGIAATPDVAIPTMDWLLTCQHELVCVFTKPDRPSGRGREIKAGIVAQWAKKHSVNLYQPHSAQDLAPLVRDLDLVITVGYGQLLPQEILTIPRYGFLNLHFSLLPAWRGAAPVQRSILHGDSKTGITVFQLDAGMDTGPIYVQREYEISPRANAGEVFRDLALMGPEAISEAITSITAGDVPKGQSGFGVSRAAKISKDEARIDWNQSAYAIDRHIRAFTPEPGTWTNWRGDFLRISSAQPGPLRKELSRGEISFDDNHVLVGCSEGSTLELVELRPAGKKQLQARDWFNGARHVSGEGFV</sequence>
<dbReference type="InterPro" id="IPR005794">
    <property type="entry name" value="Fmt"/>
</dbReference>
<dbReference type="InterPro" id="IPR044135">
    <property type="entry name" value="Met-tRNA-FMT_C"/>
</dbReference>
<feature type="domain" description="Formyl transferase C-terminal" evidence="6">
    <location>
        <begin position="198"/>
        <end position="295"/>
    </location>
</feature>
<dbReference type="EMBL" id="CAEZYM010000005">
    <property type="protein sequence ID" value="CAB4723162.1"/>
    <property type="molecule type" value="Genomic_DNA"/>
</dbReference>
<evidence type="ECO:0000256" key="4">
    <source>
        <dbReference type="ARBA" id="ARBA00022917"/>
    </source>
</evidence>
<evidence type="ECO:0000313" key="9">
    <source>
        <dbReference type="EMBL" id="CAB4723162.1"/>
    </source>
</evidence>
<dbReference type="InterPro" id="IPR041711">
    <property type="entry name" value="Met-tRNA-FMT_N"/>
</dbReference>
<dbReference type="CDD" id="cd08704">
    <property type="entry name" value="Met_tRNA_FMT_C"/>
    <property type="match status" value="1"/>
</dbReference>
<dbReference type="NCBIfam" id="TIGR00460">
    <property type="entry name" value="fmt"/>
    <property type="match status" value="1"/>
</dbReference>
<dbReference type="SUPFAM" id="SSF53328">
    <property type="entry name" value="Formyltransferase"/>
    <property type="match status" value="1"/>
</dbReference>
<name>A0A6J6PFY0_9ZZZZ</name>
<evidence type="ECO:0000259" key="5">
    <source>
        <dbReference type="Pfam" id="PF00551"/>
    </source>
</evidence>
<proteinExistence type="inferred from homology"/>
<dbReference type="AlphaFoldDB" id="A0A6J6PFY0"/>
<accession>A0A6J6PFY0</accession>
<gene>
    <name evidence="8" type="ORF">UFOPK2510_01099</name>
    <name evidence="9" type="ORF">UFOPK2718_00666</name>
    <name evidence="10" type="ORF">UFOPK2936_01058</name>
    <name evidence="11" type="ORF">UFOPK3174_00478</name>
    <name evidence="12" type="ORF">UFOPK3328_01104</name>
    <name evidence="13" type="ORF">UFOPK3779_01087</name>
    <name evidence="14" type="ORF">UFOPK3913_01038</name>
    <name evidence="7" type="ORF">UFOPK4107_01387</name>
</gene>
<dbReference type="PANTHER" id="PTHR11138">
    <property type="entry name" value="METHIONYL-TRNA FORMYLTRANSFERASE"/>
    <property type="match status" value="1"/>
</dbReference>
<evidence type="ECO:0000313" key="13">
    <source>
        <dbReference type="EMBL" id="CAB4949332.1"/>
    </source>
</evidence>
<evidence type="ECO:0000313" key="10">
    <source>
        <dbReference type="EMBL" id="CAB4782831.1"/>
    </source>
</evidence>
<evidence type="ECO:0000259" key="6">
    <source>
        <dbReference type="Pfam" id="PF02911"/>
    </source>
</evidence>
<evidence type="ECO:0000313" key="12">
    <source>
        <dbReference type="EMBL" id="CAB4871771.1"/>
    </source>
</evidence>
<evidence type="ECO:0000313" key="14">
    <source>
        <dbReference type="EMBL" id="CAB4979566.1"/>
    </source>
</evidence>
<dbReference type="Pfam" id="PF00551">
    <property type="entry name" value="Formyl_trans_N"/>
    <property type="match status" value="1"/>
</dbReference>
<dbReference type="GO" id="GO:0004479">
    <property type="term" value="F:methionyl-tRNA formyltransferase activity"/>
    <property type="evidence" value="ECO:0007669"/>
    <property type="project" value="UniProtKB-EC"/>
</dbReference>
<dbReference type="InterPro" id="IPR036477">
    <property type="entry name" value="Formyl_transf_N_sf"/>
</dbReference>
<evidence type="ECO:0000313" key="11">
    <source>
        <dbReference type="EMBL" id="CAB4824867.1"/>
    </source>
</evidence>
<dbReference type="SUPFAM" id="SSF50486">
    <property type="entry name" value="FMT C-terminal domain-like"/>
    <property type="match status" value="1"/>
</dbReference>
<dbReference type="EMBL" id="CAFBOC010000011">
    <property type="protein sequence ID" value="CAB4979566.1"/>
    <property type="molecule type" value="Genomic_DNA"/>
</dbReference>